<organism evidence="3">
    <name type="scientific">uncultured Nocardioidaceae bacterium</name>
    <dbReference type="NCBI Taxonomy" id="253824"/>
    <lineage>
        <taxon>Bacteria</taxon>
        <taxon>Bacillati</taxon>
        <taxon>Actinomycetota</taxon>
        <taxon>Actinomycetes</taxon>
        <taxon>Propionibacteriales</taxon>
        <taxon>Nocardioidaceae</taxon>
        <taxon>environmental samples</taxon>
    </lineage>
</organism>
<feature type="domain" description="DUF222" evidence="2">
    <location>
        <begin position="125"/>
        <end position="395"/>
    </location>
</feature>
<dbReference type="EMBL" id="CADCUD010000082">
    <property type="protein sequence ID" value="CAA9326641.1"/>
    <property type="molecule type" value="Genomic_DNA"/>
</dbReference>
<evidence type="ECO:0000313" key="3">
    <source>
        <dbReference type="EMBL" id="CAA9326641.1"/>
    </source>
</evidence>
<evidence type="ECO:0000259" key="2">
    <source>
        <dbReference type="Pfam" id="PF02720"/>
    </source>
</evidence>
<sequence length="484" mass="52999">MTATLAYQPPVDAPDPWDLLDAVPRHARPEVSERQRFWTATKGGPRLAALLADVDVDTLTATETISFARAVQRQRSWTDSLLLRASERFVHHRPGPEPHQESLAPGSEKRVVLGGEGCPGIGSFAVAEWAVALRITRSAAHHLIGDALDFAHRLQGVAMAARIGHTDTARARMVASATRDLTAELTADLEELLIPHLGRLTRRRLERMIDRLLAEKAPELRRTRAEKVRNRREVFIDHTDDDHAEISGTLDAVAARLLDQRLDAIARQLGWVQSQLGEASGFGPAGETRDQRRARALGLLAEPGRIAALSQLTGEGTESPKAPTPEQADAAAARPVTLYVRLRPDGTLDLEGHGCLTRGTVADLLAGAHVTVRPVIDLNSRIVSTGYQPSHRLREQTLLIKDTCHFPHCDVPARRCDYEHTVAAPRGPTATGNAGHACRHHHHIKTHGDWDVRQPFPGIYVWRSPTGDIYAVHAAGTHELPRAG</sequence>
<feature type="region of interest" description="Disordered" evidence="1">
    <location>
        <begin position="313"/>
        <end position="332"/>
    </location>
</feature>
<proteinExistence type="predicted"/>
<evidence type="ECO:0000256" key="1">
    <source>
        <dbReference type="SAM" id="MobiDB-lite"/>
    </source>
</evidence>
<gene>
    <name evidence="3" type="ORF">AVDCRST_MAG46-1167</name>
</gene>
<dbReference type="Pfam" id="PF02720">
    <property type="entry name" value="DUF222"/>
    <property type="match status" value="1"/>
</dbReference>
<reference evidence="3" key="1">
    <citation type="submission" date="2020-02" db="EMBL/GenBank/DDBJ databases">
        <authorList>
            <person name="Meier V. D."/>
        </authorList>
    </citation>
    <scope>NUCLEOTIDE SEQUENCE</scope>
    <source>
        <strain evidence="3">AVDCRST_MAG46</strain>
    </source>
</reference>
<protein>
    <recommendedName>
        <fullName evidence="2">DUF222 domain-containing protein</fullName>
    </recommendedName>
</protein>
<dbReference type="InterPro" id="IPR003870">
    <property type="entry name" value="DUF222"/>
</dbReference>
<accession>A0A6J4LEE0</accession>
<name>A0A6J4LEE0_9ACTN</name>
<dbReference type="AlphaFoldDB" id="A0A6J4LEE0"/>